<dbReference type="Proteomes" id="UP000316079">
    <property type="component" value="Unassembled WGS sequence"/>
</dbReference>
<keyword evidence="5" id="KW-0472">Membrane</keyword>
<feature type="domain" description="Peptidase S26" evidence="6">
    <location>
        <begin position="21"/>
        <end position="64"/>
    </location>
</feature>
<dbReference type="OrthoDB" id="308440at2759"/>
<evidence type="ECO:0000313" key="7">
    <source>
        <dbReference type="EMBL" id="TRY59899.1"/>
    </source>
</evidence>
<dbReference type="GO" id="GO:0004252">
    <property type="term" value="F:serine-type endopeptidase activity"/>
    <property type="evidence" value="ECO:0007669"/>
    <property type="project" value="InterPro"/>
</dbReference>
<accession>A0A553N3A8</accession>
<reference evidence="7 8" key="1">
    <citation type="journal article" date="2019" name="Sci. Data">
        <title>Hybrid genome assembly and annotation of Danionella translucida.</title>
        <authorList>
            <person name="Kadobianskyi M."/>
            <person name="Schulze L."/>
            <person name="Schuelke M."/>
            <person name="Judkewitz B."/>
        </authorList>
    </citation>
    <scope>NUCLEOTIDE SEQUENCE [LARGE SCALE GENOMIC DNA]</scope>
    <source>
        <strain evidence="7 8">Bolton</strain>
    </source>
</reference>
<name>A0A553N3A8_9TELE</name>
<keyword evidence="8" id="KW-1185">Reference proteome</keyword>
<dbReference type="Gene3D" id="2.10.109.10">
    <property type="entry name" value="Umud Fragment, subunit A"/>
    <property type="match status" value="1"/>
</dbReference>
<dbReference type="Pfam" id="PF10502">
    <property type="entry name" value="Peptidase_S26"/>
    <property type="match status" value="1"/>
</dbReference>
<dbReference type="GO" id="GO:0006627">
    <property type="term" value="P:protein processing involved in protein targeting to mitochondrion"/>
    <property type="evidence" value="ECO:0007669"/>
    <property type="project" value="TreeGrafter"/>
</dbReference>
<comment type="subcellular location">
    <subcellularLocation>
        <location evidence="1">Mitochondrion inner membrane</location>
    </subcellularLocation>
</comment>
<dbReference type="SUPFAM" id="SSF51306">
    <property type="entry name" value="LexA/Signal peptidase"/>
    <property type="match status" value="1"/>
</dbReference>
<dbReference type="AlphaFoldDB" id="A0A553N3A8"/>
<dbReference type="PANTHER" id="PTHR12383">
    <property type="entry name" value="PROTEASE FAMILY S26 MITOCHONDRIAL INNER MEMBRANE PROTEASE-RELATED"/>
    <property type="match status" value="1"/>
</dbReference>
<dbReference type="InterPro" id="IPR052064">
    <property type="entry name" value="Mito_IMP1_subunit"/>
</dbReference>
<keyword evidence="4" id="KW-0496">Mitochondrion</keyword>
<sequence length="81" mass="9339">MRVIGLEGDKVCTSEPSAIFKTYTYVPRGHVWLEGDNHQNSRDSRNYGPVPYGLIEGRAFLKLWPPKRFGLLRKSPNYEVE</sequence>
<keyword evidence="2" id="KW-0999">Mitochondrion inner membrane</keyword>
<dbReference type="InterPro" id="IPR019533">
    <property type="entry name" value="Peptidase_S26"/>
</dbReference>
<evidence type="ECO:0000256" key="4">
    <source>
        <dbReference type="ARBA" id="ARBA00023128"/>
    </source>
</evidence>
<dbReference type="GO" id="GO:0006465">
    <property type="term" value="P:signal peptide processing"/>
    <property type="evidence" value="ECO:0007669"/>
    <property type="project" value="InterPro"/>
</dbReference>
<protein>
    <recommendedName>
        <fullName evidence="6">Peptidase S26 domain-containing protein</fullName>
    </recommendedName>
</protein>
<gene>
    <name evidence="7" type="ORF">DNTS_010043</name>
</gene>
<dbReference type="GO" id="GO:0042720">
    <property type="term" value="C:mitochondrial inner membrane peptidase complex"/>
    <property type="evidence" value="ECO:0007669"/>
    <property type="project" value="TreeGrafter"/>
</dbReference>
<evidence type="ECO:0000256" key="3">
    <source>
        <dbReference type="ARBA" id="ARBA00022801"/>
    </source>
</evidence>
<dbReference type="CDD" id="cd06530">
    <property type="entry name" value="S26_SPase_I"/>
    <property type="match status" value="1"/>
</dbReference>
<dbReference type="EMBL" id="SRMA01027097">
    <property type="protein sequence ID" value="TRY59899.1"/>
    <property type="molecule type" value="Genomic_DNA"/>
</dbReference>
<comment type="caution">
    <text evidence="7">The sequence shown here is derived from an EMBL/GenBank/DDBJ whole genome shotgun (WGS) entry which is preliminary data.</text>
</comment>
<keyword evidence="3" id="KW-0378">Hydrolase</keyword>
<evidence type="ECO:0000313" key="8">
    <source>
        <dbReference type="Proteomes" id="UP000316079"/>
    </source>
</evidence>
<organism evidence="7 8">
    <name type="scientific">Danionella cerebrum</name>
    <dbReference type="NCBI Taxonomy" id="2873325"/>
    <lineage>
        <taxon>Eukaryota</taxon>
        <taxon>Metazoa</taxon>
        <taxon>Chordata</taxon>
        <taxon>Craniata</taxon>
        <taxon>Vertebrata</taxon>
        <taxon>Euteleostomi</taxon>
        <taxon>Actinopterygii</taxon>
        <taxon>Neopterygii</taxon>
        <taxon>Teleostei</taxon>
        <taxon>Ostariophysi</taxon>
        <taxon>Cypriniformes</taxon>
        <taxon>Danionidae</taxon>
        <taxon>Danioninae</taxon>
        <taxon>Danionella</taxon>
    </lineage>
</organism>
<evidence type="ECO:0000256" key="1">
    <source>
        <dbReference type="ARBA" id="ARBA00004273"/>
    </source>
</evidence>
<evidence type="ECO:0000256" key="5">
    <source>
        <dbReference type="ARBA" id="ARBA00023136"/>
    </source>
</evidence>
<evidence type="ECO:0000259" key="6">
    <source>
        <dbReference type="Pfam" id="PF10502"/>
    </source>
</evidence>
<dbReference type="STRING" id="623744.A0A553N3A8"/>
<evidence type="ECO:0000256" key="2">
    <source>
        <dbReference type="ARBA" id="ARBA00022792"/>
    </source>
</evidence>
<proteinExistence type="predicted"/>
<dbReference type="PANTHER" id="PTHR12383:SF16">
    <property type="entry name" value="MITOCHONDRIAL INNER MEMBRANE PROTEASE SUBUNIT 1"/>
    <property type="match status" value="1"/>
</dbReference>
<dbReference type="InterPro" id="IPR036286">
    <property type="entry name" value="LexA/Signal_pep-like_sf"/>
</dbReference>